<keyword evidence="1" id="KW-1133">Transmembrane helix</keyword>
<proteinExistence type="predicted"/>
<gene>
    <name evidence="2" type="ORF">H6G83_13070</name>
</gene>
<feature type="transmembrane region" description="Helical" evidence="1">
    <location>
        <begin position="6"/>
        <end position="29"/>
    </location>
</feature>
<organism evidence="2 3">
    <name type="scientific">Anabaena azotica FACHB-119</name>
    <dbReference type="NCBI Taxonomy" id="947527"/>
    <lineage>
        <taxon>Bacteria</taxon>
        <taxon>Bacillati</taxon>
        <taxon>Cyanobacteriota</taxon>
        <taxon>Cyanophyceae</taxon>
        <taxon>Nostocales</taxon>
        <taxon>Nostocaceae</taxon>
        <taxon>Anabaena</taxon>
        <taxon>Anabaena azotica</taxon>
    </lineage>
</organism>
<dbReference type="SUPFAM" id="SSF48452">
    <property type="entry name" value="TPR-like"/>
    <property type="match status" value="1"/>
</dbReference>
<dbReference type="InterPro" id="IPR019734">
    <property type="entry name" value="TPR_rpt"/>
</dbReference>
<dbReference type="RefSeq" id="WP_190472496.1">
    <property type="nucleotide sequence ID" value="NZ_JACJSG010000015.1"/>
</dbReference>
<keyword evidence="1" id="KW-0472">Membrane</keyword>
<keyword evidence="3" id="KW-1185">Reference proteome</keyword>
<dbReference type="Proteomes" id="UP000661112">
    <property type="component" value="Unassembled WGS sequence"/>
</dbReference>
<reference evidence="2 3" key="1">
    <citation type="journal article" date="2020" name="ISME J.">
        <title>Comparative genomics reveals insights into cyanobacterial evolution and habitat adaptation.</title>
        <authorList>
            <person name="Chen M.Y."/>
            <person name="Teng W.K."/>
            <person name="Zhao L."/>
            <person name="Hu C.X."/>
            <person name="Zhou Y.K."/>
            <person name="Han B.P."/>
            <person name="Song L.R."/>
            <person name="Shu W.S."/>
        </authorList>
    </citation>
    <scope>NUCLEOTIDE SEQUENCE [LARGE SCALE GENOMIC DNA]</scope>
    <source>
        <strain evidence="2 3">FACHB-119</strain>
    </source>
</reference>
<dbReference type="InterPro" id="IPR011990">
    <property type="entry name" value="TPR-like_helical_dom_sf"/>
</dbReference>
<feature type="transmembrane region" description="Helical" evidence="1">
    <location>
        <begin position="41"/>
        <end position="60"/>
    </location>
</feature>
<keyword evidence="1" id="KW-0812">Transmembrane</keyword>
<evidence type="ECO:0000256" key="1">
    <source>
        <dbReference type="SAM" id="Phobius"/>
    </source>
</evidence>
<evidence type="ECO:0000313" key="2">
    <source>
        <dbReference type="EMBL" id="MBD2501521.1"/>
    </source>
</evidence>
<accession>A0ABR8D4X7</accession>
<name>A0ABR8D4X7_9NOST</name>
<sequence>MPSTLHIGLFVLGAVLVIIGFVGGNFKLFGAEFSSTVSNPFLRFSAIALGIFLIILAIGLNEPVPTTQQPPVQDPQLIADEWFNEGKKLENEGKCQEAIKAFRKAIKSIDASQEFCLMCTYKHKGDCEFKLNQIDEGIASYNLAAQTARKAGRENDAQWFENEIKNRKK</sequence>
<protein>
    <recommendedName>
        <fullName evidence="4">Tetratricopeptide repeat protein</fullName>
    </recommendedName>
</protein>
<dbReference type="Gene3D" id="1.25.40.10">
    <property type="entry name" value="Tetratricopeptide repeat domain"/>
    <property type="match status" value="1"/>
</dbReference>
<comment type="caution">
    <text evidence="2">The sequence shown here is derived from an EMBL/GenBank/DDBJ whole genome shotgun (WGS) entry which is preliminary data.</text>
</comment>
<dbReference type="EMBL" id="JACJSG010000015">
    <property type="protein sequence ID" value="MBD2501521.1"/>
    <property type="molecule type" value="Genomic_DNA"/>
</dbReference>
<evidence type="ECO:0000313" key="3">
    <source>
        <dbReference type="Proteomes" id="UP000661112"/>
    </source>
</evidence>
<dbReference type="SMART" id="SM00028">
    <property type="entry name" value="TPR"/>
    <property type="match status" value="2"/>
</dbReference>
<evidence type="ECO:0008006" key="4">
    <source>
        <dbReference type="Google" id="ProtNLM"/>
    </source>
</evidence>